<reference evidence="9" key="2">
    <citation type="submission" date="2020-09" db="EMBL/GenBank/DDBJ databases">
        <authorList>
            <person name="Sun Q."/>
            <person name="Zhou Y."/>
        </authorList>
    </citation>
    <scope>NUCLEOTIDE SEQUENCE</scope>
    <source>
        <strain evidence="9">CGMCC 1.12181</strain>
    </source>
</reference>
<dbReference type="AlphaFoldDB" id="A0A917FLT2"/>
<comment type="similarity">
    <text evidence="2 7">Belongs to the peptidase M14 family.</text>
</comment>
<keyword evidence="3" id="KW-0645">Protease</keyword>
<keyword evidence="10" id="KW-1185">Reference proteome</keyword>
<evidence type="ECO:0000313" key="9">
    <source>
        <dbReference type="EMBL" id="GGF88102.1"/>
    </source>
</evidence>
<comment type="caution">
    <text evidence="9">The sequence shown here is derived from an EMBL/GenBank/DDBJ whole genome shotgun (WGS) entry which is preliminary data.</text>
</comment>
<sequence length="840" mass="94615">MTNRILTLVGLLWALLAFAEPIDYYLPAGERFNASIPSPSSLLNQDLGDQHLRHDQIVRYMGMLAASSPQAKLIEYGRTHEGRRLILLIISSENNMQQFDQLPKRDDLLKVWQGFSIHGNEPSGANASVLYAWYLLSTDNPTIREALNDTVVLIDPTINPDGLDRFATFANSFRGKATVSDPNDMSHNEQWPSGRTNHYWFDLNRDWLLLTQPESRGRITQFQKWQPHLITDHHEMGSAGSFFFQPGVPDRKNPLIVSNNVTLTEKLADYHAKGLDKIGQSYYSRESFDDFYPGKGSTYPDIQGSVGVLFEQARAEGGVIETPNGERSLAAGIRNQFSTAVSSLVGANALREDFIRHKREFNDKARQAAAKLDINGFVLDISQQPQRGIQLLDFLDRHNIIARNLASDKTINKHTFKKDQAVYVSLDQPQTTLIQALFATDKRFENNTFYDVSAWNLPMAWGLSWAPVSGGIDSNDQFRIPKKKNGYQKDAVAFAFNWHNVKAPAALNYLLSQQQTVFISAKPLNVDGQSLPAGSFVLPVKDQNEDDLFTMLSYISDQLAVEWHALSTFQADSGIDIGSPQVQQVKPPKVLMVVGRGVNAYQAGSLWHLFDTQVHLPITKVRSHQLNQIPLHTYTHIILPDGRYNKEFKEQNTDRLQQWIRQGGHLIGLQGGAAWADKNLTVEFDDAEDKKDNKEKDKESDKEIVTSKPYADFEADQAKRILGGAIVTAEADLSHPLAFGTFHDTQYPLLKGTVVLTESDNAYATPLRVAKDVEAAGYVSDYWQEKLTEKPLIIADRMGRGSVIQFGFNPNFRGFWYGTQRWLINAIYLSDLIQRTQLNK</sequence>
<dbReference type="SMART" id="SM00631">
    <property type="entry name" value="Zn_pept"/>
    <property type="match status" value="1"/>
</dbReference>
<evidence type="ECO:0000313" key="10">
    <source>
        <dbReference type="Proteomes" id="UP000605253"/>
    </source>
</evidence>
<proteinExistence type="inferred from homology"/>
<keyword evidence="5" id="KW-0862">Zinc</keyword>
<dbReference type="SUPFAM" id="SSF53187">
    <property type="entry name" value="Zn-dependent exopeptidases"/>
    <property type="match status" value="1"/>
</dbReference>
<evidence type="ECO:0000256" key="4">
    <source>
        <dbReference type="ARBA" id="ARBA00022801"/>
    </source>
</evidence>
<dbReference type="Gene3D" id="3.40.50.880">
    <property type="match status" value="1"/>
</dbReference>
<evidence type="ECO:0000256" key="2">
    <source>
        <dbReference type="ARBA" id="ARBA00005988"/>
    </source>
</evidence>
<dbReference type="GO" id="GO:0005615">
    <property type="term" value="C:extracellular space"/>
    <property type="evidence" value="ECO:0007669"/>
    <property type="project" value="TreeGrafter"/>
</dbReference>
<dbReference type="SUPFAM" id="SSF52317">
    <property type="entry name" value="Class I glutamine amidotransferase-like"/>
    <property type="match status" value="1"/>
</dbReference>
<dbReference type="PROSITE" id="PS52035">
    <property type="entry name" value="PEPTIDASE_M14"/>
    <property type="match status" value="1"/>
</dbReference>
<organism evidence="9 10">
    <name type="scientific">Marinicella pacifica</name>
    <dbReference type="NCBI Taxonomy" id="1171543"/>
    <lineage>
        <taxon>Bacteria</taxon>
        <taxon>Pseudomonadati</taxon>
        <taxon>Pseudomonadota</taxon>
        <taxon>Gammaproteobacteria</taxon>
        <taxon>Lysobacterales</taxon>
        <taxon>Marinicellaceae</taxon>
        <taxon>Marinicella</taxon>
    </lineage>
</organism>
<name>A0A917FLT2_9GAMM</name>
<keyword evidence="4" id="KW-0378">Hydrolase</keyword>
<comment type="caution">
    <text evidence="7">Lacks conserved residue(s) required for the propagation of feature annotation.</text>
</comment>
<comment type="cofactor">
    <cofactor evidence="1">
        <name>Zn(2+)</name>
        <dbReference type="ChEBI" id="CHEBI:29105"/>
    </cofactor>
</comment>
<feature type="domain" description="Peptidase M14" evidence="8">
    <location>
        <begin position="50"/>
        <end position="336"/>
    </location>
</feature>
<dbReference type="GO" id="GO:0004181">
    <property type="term" value="F:metallocarboxypeptidase activity"/>
    <property type="evidence" value="ECO:0007669"/>
    <property type="project" value="InterPro"/>
</dbReference>
<dbReference type="Proteomes" id="UP000605253">
    <property type="component" value="Unassembled WGS sequence"/>
</dbReference>
<dbReference type="RefSeq" id="WP_188364248.1">
    <property type="nucleotide sequence ID" value="NZ_BAABJF010000032.1"/>
</dbReference>
<evidence type="ECO:0000256" key="5">
    <source>
        <dbReference type="ARBA" id="ARBA00022833"/>
    </source>
</evidence>
<gene>
    <name evidence="9" type="ORF">GCM10011365_06560</name>
</gene>
<protein>
    <submittedName>
        <fullName evidence="9">Peptidase M14</fullName>
    </submittedName>
</protein>
<dbReference type="EMBL" id="BMEO01000002">
    <property type="protein sequence ID" value="GGF88102.1"/>
    <property type="molecule type" value="Genomic_DNA"/>
</dbReference>
<dbReference type="GO" id="GO:0008270">
    <property type="term" value="F:zinc ion binding"/>
    <property type="evidence" value="ECO:0007669"/>
    <property type="project" value="InterPro"/>
</dbReference>
<accession>A0A917FLT2</accession>
<dbReference type="InterPro" id="IPR029062">
    <property type="entry name" value="Class_I_gatase-like"/>
</dbReference>
<keyword evidence="6" id="KW-0482">Metalloprotease</keyword>
<reference evidence="9" key="1">
    <citation type="journal article" date="2014" name="Int. J. Syst. Evol. Microbiol.">
        <title>Complete genome sequence of Corynebacterium casei LMG S-19264T (=DSM 44701T), isolated from a smear-ripened cheese.</title>
        <authorList>
            <consortium name="US DOE Joint Genome Institute (JGI-PGF)"/>
            <person name="Walter F."/>
            <person name="Albersmeier A."/>
            <person name="Kalinowski J."/>
            <person name="Ruckert C."/>
        </authorList>
    </citation>
    <scope>NUCLEOTIDE SEQUENCE</scope>
    <source>
        <strain evidence="9">CGMCC 1.12181</strain>
    </source>
</reference>
<evidence type="ECO:0000259" key="8">
    <source>
        <dbReference type="PROSITE" id="PS52035"/>
    </source>
</evidence>
<dbReference type="Pfam" id="PF00246">
    <property type="entry name" value="Peptidase_M14"/>
    <property type="match status" value="1"/>
</dbReference>
<dbReference type="PANTHER" id="PTHR11705">
    <property type="entry name" value="PROTEASE FAMILY M14 CARBOXYPEPTIDASE A,B"/>
    <property type="match status" value="1"/>
</dbReference>
<evidence type="ECO:0000256" key="1">
    <source>
        <dbReference type="ARBA" id="ARBA00001947"/>
    </source>
</evidence>
<dbReference type="PANTHER" id="PTHR11705:SF143">
    <property type="entry name" value="SLL0236 PROTEIN"/>
    <property type="match status" value="1"/>
</dbReference>
<evidence type="ECO:0000256" key="3">
    <source>
        <dbReference type="ARBA" id="ARBA00022670"/>
    </source>
</evidence>
<evidence type="ECO:0000256" key="7">
    <source>
        <dbReference type="PROSITE-ProRule" id="PRU01379"/>
    </source>
</evidence>
<evidence type="ECO:0000256" key="6">
    <source>
        <dbReference type="ARBA" id="ARBA00023049"/>
    </source>
</evidence>
<dbReference type="Gene3D" id="3.40.630.10">
    <property type="entry name" value="Zn peptidases"/>
    <property type="match status" value="1"/>
</dbReference>
<dbReference type="InterPro" id="IPR000834">
    <property type="entry name" value="Peptidase_M14"/>
</dbReference>
<dbReference type="GO" id="GO:0006508">
    <property type="term" value="P:proteolysis"/>
    <property type="evidence" value="ECO:0007669"/>
    <property type="project" value="UniProtKB-KW"/>
</dbReference>